<evidence type="ECO:0000256" key="1">
    <source>
        <dbReference type="ARBA" id="ARBA00000385"/>
    </source>
</evidence>
<comment type="similarity">
    <text evidence="2 5">Belongs to the pseudouridine synthase TruB family. Type 1 subfamily.</text>
</comment>
<evidence type="ECO:0000259" key="7">
    <source>
        <dbReference type="Pfam" id="PF16198"/>
    </source>
</evidence>
<dbReference type="InterPro" id="IPR020103">
    <property type="entry name" value="PsdUridine_synth_cat_dom_sf"/>
</dbReference>
<dbReference type="InterPro" id="IPR002501">
    <property type="entry name" value="PsdUridine_synth_N"/>
</dbReference>
<comment type="function">
    <text evidence="5">Responsible for synthesis of pseudouridine from uracil-55 in the psi GC loop of transfer RNAs.</text>
</comment>
<evidence type="ECO:0000313" key="8">
    <source>
        <dbReference type="EMBL" id="HIZ06752.1"/>
    </source>
</evidence>
<dbReference type="InterPro" id="IPR014780">
    <property type="entry name" value="tRNA_psdUridine_synth_TruB"/>
</dbReference>
<keyword evidence="3 5" id="KW-0819">tRNA processing</keyword>
<comment type="catalytic activity">
    <reaction evidence="1 5">
        <text>uridine(55) in tRNA = pseudouridine(55) in tRNA</text>
        <dbReference type="Rhea" id="RHEA:42532"/>
        <dbReference type="Rhea" id="RHEA-COMP:10101"/>
        <dbReference type="Rhea" id="RHEA-COMP:10102"/>
        <dbReference type="ChEBI" id="CHEBI:65314"/>
        <dbReference type="ChEBI" id="CHEBI:65315"/>
        <dbReference type="EC" id="5.4.99.25"/>
    </reaction>
</comment>
<dbReference type="GO" id="GO:0031119">
    <property type="term" value="P:tRNA pseudouridine synthesis"/>
    <property type="evidence" value="ECO:0007669"/>
    <property type="project" value="UniProtKB-UniRule"/>
</dbReference>
<feature type="active site" description="Nucleophile" evidence="5">
    <location>
        <position position="39"/>
    </location>
</feature>
<dbReference type="AlphaFoldDB" id="A0A9D2D195"/>
<dbReference type="EMBL" id="DXCH01000060">
    <property type="protein sequence ID" value="HIZ06752.1"/>
    <property type="molecule type" value="Genomic_DNA"/>
</dbReference>
<feature type="domain" description="Pseudouridine synthase II N-terminal" evidence="6">
    <location>
        <begin position="24"/>
        <end position="171"/>
    </location>
</feature>
<dbReference type="Pfam" id="PF16198">
    <property type="entry name" value="TruB_C_2"/>
    <property type="match status" value="1"/>
</dbReference>
<evidence type="ECO:0000313" key="9">
    <source>
        <dbReference type="Proteomes" id="UP000824024"/>
    </source>
</evidence>
<dbReference type="GO" id="GO:1990481">
    <property type="term" value="P:mRNA pseudouridine synthesis"/>
    <property type="evidence" value="ECO:0007669"/>
    <property type="project" value="TreeGrafter"/>
</dbReference>
<dbReference type="Gene3D" id="3.30.2350.10">
    <property type="entry name" value="Pseudouridine synthase"/>
    <property type="match status" value="1"/>
</dbReference>
<protein>
    <recommendedName>
        <fullName evidence="5">tRNA pseudouridine synthase B</fullName>
        <ecNumber evidence="5">5.4.99.25</ecNumber>
    </recommendedName>
    <alternativeName>
        <fullName evidence="5">tRNA pseudouridine(55) synthase</fullName>
        <shortName evidence="5">Psi55 synthase</shortName>
    </alternativeName>
    <alternativeName>
        <fullName evidence="5">tRNA pseudouridylate synthase</fullName>
    </alternativeName>
    <alternativeName>
        <fullName evidence="5">tRNA-uridine isomerase</fullName>
    </alternativeName>
</protein>
<keyword evidence="4 5" id="KW-0413">Isomerase</keyword>
<dbReference type="InterPro" id="IPR032819">
    <property type="entry name" value="TruB_C"/>
</dbReference>
<name>A0A9D2D195_9FIRM</name>
<sequence>MYNGIVIINKEQGFTSFDVVAKLRGVFGQKKIGHTGTLDPDATGVLPVCLGNATKVCDMLTDSDKEYRAVLLLGIRTDTQDITGQILEEKQVTAGEKEVKEAIRSFTGTQLQIPPMYSALKVNGQKLCDLARAGKTVERKPREIRVYEAEILRMDLPRVEIRFCCSKGTYIRTLCNDIGERLGCGGCMESLVRTSAAGFGIEEAVKLEVLQRAKEEGRLEAYVKSTDTVFLHLPKAVVDRKYDVILNNGNRLKREFFTESDFRTEPERIRVYGSDGKFRAVYRYEEAEKGFRPVKMFLE</sequence>
<dbReference type="NCBIfam" id="TIGR00431">
    <property type="entry name" value="TruB"/>
    <property type="match status" value="1"/>
</dbReference>
<dbReference type="CDD" id="cd02573">
    <property type="entry name" value="PseudoU_synth_EcTruB"/>
    <property type="match status" value="1"/>
</dbReference>
<proteinExistence type="inferred from homology"/>
<evidence type="ECO:0000259" key="6">
    <source>
        <dbReference type="Pfam" id="PF01509"/>
    </source>
</evidence>
<accession>A0A9D2D195</accession>
<evidence type="ECO:0000256" key="2">
    <source>
        <dbReference type="ARBA" id="ARBA00005642"/>
    </source>
</evidence>
<reference evidence="8" key="1">
    <citation type="journal article" date="2021" name="PeerJ">
        <title>Extensive microbial diversity within the chicken gut microbiome revealed by metagenomics and culture.</title>
        <authorList>
            <person name="Gilroy R."/>
            <person name="Ravi A."/>
            <person name="Getino M."/>
            <person name="Pursley I."/>
            <person name="Horton D.L."/>
            <person name="Alikhan N.F."/>
            <person name="Baker D."/>
            <person name="Gharbi K."/>
            <person name="Hall N."/>
            <person name="Watson M."/>
            <person name="Adriaenssens E.M."/>
            <person name="Foster-Nyarko E."/>
            <person name="Jarju S."/>
            <person name="Secka A."/>
            <person name="Antonio M."/>
            <person name="Oren A."/>
            <person name="Chaudhuri R.R."/>
            <person name="La Ragione R."/>
            <person name="Hildebrand F."/>
            <person name="Pallen M.J."/>
        </authorList>
    </citation>
    <scope>NUCLEOTIDE SEQUENCE</scope>
    <source>
        <strain evidence="8">CHK192-9172</strain>
    </source>
</reference>
<comment type="caution">
    <text evidence="8">The sequence shown here is derived from an EMBL/GenBank/DDBJ whole genome shotgun (WGS) entry which is preliminary data.</text>
</comment>
<evidence type="ECO:0000256" key="4">
    <source>
        <dbReference type="ARBA" id="ARBA00023235"/>
    </source>
</evidence>
<reference evidence="8" key="2">
    <citation type="submission" date="2021-04" db="EMBL/GenBank/DDBJ databases">
        <authorList>
            <person name="Gilroy R."/>
        </authorList>
    </citation>
    <scope>NUCLEOTIDE SEQUENCE</scope>
    <source>
        <strain evidence="8">CHK192-9172</strain>
    </source>
</reference>
<dbReference type="Pfam" id="PF01509">
    <property type="entry name" value="TruB_N"/>
    <property type="match status" value="1"/>
</dbReference>
<evidence type="ECO:0000256" key="3">
    <source>
        <dbReference type="ARBA" id="ARBA00022694"/>
    </source>
</evidence>
<dbReference type="Proteomes" id="UP000824024">
    <property type="component" value="Unassembled WGS sequence"/>
</dbReference>
<dbReference type="PANTHER" id="PTHR13767:SF2">
    <property type="entry name" value="PSEUDOURIDYLATE SYNTHASE TRUB1"/>
    <property type="match status" value="1"/>
</dbReference>
<feature type="domain" description="tRNA pseudouridylate synthase B C-terminal" evidence="7">
    <location>
        <begin position="172"/>
        <end position="228"/>
    </location>
</feature>
<organism evidence="8 9">
    <name type="scientific">Candidatus Eubacterium avistercoris</name>
    <dbReference type="NCBI Taxonomy" id="2838567"/>
    <lineage>
        <taxon>Bacteria</taxon>
        <taxon>Bacillati</taxon>
        <taxon>Bacillota</taxon>
        <taxon>Clostridia</taxon>
        <taxon>Eubacteriales</taxon>
        <taxon>Eubacteriaceae</taxon>
        <taxon>Eubacterium</taxon>
    </lineage>
</organism>
<dbReference type="EC" id="5.4.99.25" evidence="5"/>
<dbReference type="SUPFAM" id="SSF55120">
    <property type="entry name" value="Pseudouridine synthase"/>
    <property type="match status" value="1"/>
</dbReference>
<dbReference type="GO" id="GO:0003723">
    <property type="term" value="F:RNA binding"/>
    <property type="evidence" value="ECO:0007669"/>
    <property type="project" value="InterPro"/>
</dbReference>
<dbReference type="PANTHER" id="PTHR13767">
    <property type="entry name" value="TRNA-PSEUDOURIDINE SYNTHASE"/>
    <property type="match status" value="1"/>
</dbReference>
<dbReference type="HAMAP" id="MF_01080">
    <property type="entry name" value="TruB_bact"/>
    <property type="match status" value="1"/>
</dbReference>
<gene>
    <name evidence="5 8" type="primary">truB</name>
    <name evidence="8" type="ORF">IAA08_02310</name>
</gene>
<evidence type="ECO:0000256" key="5">
    <source>
        <dbReference type="HAMAP-Rule" id="MF_01080"/>
    </source>
</evidence>
<dbReference type="GO" id="GO:0160148">
    <property type="term" value="F:tRNA pseudouridine(55) synthase activity"/>
    <property type="evidence" value="ECO:0007669"/>
    <property type="project" value="UniProtKB-EC"/>
</dbReference>